<proteinExistence type="predicted"/>
<evidence type="ECO:0000313" key="1">
    <source>
        <dbReference type="EMBL" id="CAG8722359.1"/>
    </source>
</evidence>
<gene>
    <name evidence="1" type="ORF">SCALOS_LOCUS11303</name>
</gene>
<sequence length="62" mass="6743">VWDPARRTRGRPGLQSERKEVCFCKFTSSVISAGKVSKVTFGIVESEEPRGISEQSGACIPS</sequence>
<name>A0ACA9PW36_9GLOM</name>
<reference evidence="1" key="1">
    <citation type="submission" date="2021-06" db="EMBL/GenBank/DDBJ databases">
        <authorList>
            <person name="Kallberg Y."/>
            <person name="Tangrot J."/>
            <person name="Rosling A."/>
        </authorList>
    </citation>
    <scope>NUCLEOTIDE SEQUENCE</scope>
    <source>
        <strain evidence="1">AU212A</strain>
    </source>
</reference>
<feature type="non-terminal residue" evidence="1">
    <location>
        <position position="1"/>
    </location>
</feature>
<feature type="non-terminal residue" evidence="1">
    <location>
        <position position="62"/>
    </location>
</feature>
<dbReference type="Proteomes" id="UP000789860">
    <property type="component" value="Unassembled WGS sequence"/>
</dbReference>
<protein>
    <submittedName>
        <fullName evidence="1">5320_t:CDS:1</fullName>
    </submittedName>
</protein>
<keyword evidence="2" id="KW-1185">Reference proteome</keyword>
<dbReference type="EMBL" id="CAJVPM010048151">
    <property type="protein sequence ID" value="CAG8722359.1"/>
    <property type="molecule type" value="Genomic_DNA"/>
</dbReference>
<evidence type="ECO:0000313" key="2">
    <source>
        <dbReference type="Proteomes" id="UP000789860"/>
    </source>
</evidence>
<organism evidence="1 2">
    <name type="scientific">Scutellospora calospora</name>
    <dbReference type="NCBI Taxonomy" id="85575"/>
    <lineage>
        <taxon>Eukaryota</taxon>
        <taxon>Fungi</taxon>
        <taxon>Fungi incertae sedis</taxon>
        <taxon>Mucoromycota</taxon>
        <taxon>Glomeromycotina</taxon>
        <taxon>Glomeromycetes</taxon>
        <taxon>Diversisporales</taxon>
        <taxon>Gigasporaceae</taxon>
        <taxon>Scutellospora</taxon>
    </lineage>
</organism>
<comment type="caution">
    <text evidence="1">The sequence shown here is derived from an EMBL/GenBank/DDBJ whole genome shotgun (WGS) entry which is preliminary data.</text>
</comment>
<accession>A0ACA9PW36</accession>